<dbReference type="GO" id="GO:0006537">
    <property type="term" value="P:glutamate biosynthetic process"/>
    <property type="evidence" value="ECO:0007669"/>
    <property type="project" value="InterPro"/>
</dbReference>
<sequence length="402" mass="44462">DIAEKNWEGLAIGSAISGTVLTVGENVCGIDPESEFDSNGKVINSPELKRRVNLYKEWQQDGYGGIVVQSNVEDSRFGVLEYAIRELGVEIVELKWGQGAKDIGGEIKINDLNRAIEIKKRGYIVLPDPLDPDIQKAFKHGDFKEFERHSRIGMASKEDFLKTVEHLKKVGAKHIFLKTGAYRPVDLAKAIRYSSEADIDLLTIDGAGGGTGMSPWRMMNEWGVPTVYLQSLAYKYAKILADKGHYVPDMAIAGGFTLEDQIFKGLSLGAPYFKLVGMARSPLTACMVGKTIAKKISSGNIPRSIEKYGNDLESIFVEVTDLRKEFKEKVDDIPGSAIGLFSYFKRLEQGLKQLMCGARKFALEYIDRGDITALTQEAASISGIPYVMDIDKQEADKILNSD</sequence>
<evidence type="ECO:0000313" key="3">
    <source>
        <dbReference type="EMBL" id="GAG54392.1"/>
    </source>
</evidence>
<feature type="non-terminal residue" evidence="3">
    <location>
        <position position="1"/>
    </location>
</feature>
<evidence type="ECO:0000259" key="2">
    <source>
        <dbReference type="Pfam" id="PF01645"/>
    </source>
</evidence>
<dbReference type="SUPFAM" id="SSF51395">
    <property type="entry name" value="FMN-linked oxidoreductases"/>
    <property type="match status" value="1"/>
</dbReference>
<accession>X0Z7M5</accession>
<reference evidence="3" key="1">
    <citation type="journal article" date="2014" name="Front. Microbiol.">
        <title>High frequency of phylogenetically diverse reductive dehalogenase-homologous genes in deep subseafloor sedimentary metagenomes.</title>
        <authorList>
            <person name="Kawai M."/>
            <person name="Futagami T."/>
            <person name="Toyoda A."/>
            <person name="Takaki Y."/>
            <person name="Nishi S."/>
            <person name="Hori S."/>
            <person name="Arai W."/>
            <person name="Tsubouchi T."/>
            <person name="Morono Y."/>
            <person name="Uchiyama I."/>
            <person name="Ito T."/>
            <person name="Fujiyama A."/>
            <person name="Inagaki F."/>
            <person name="Takami H."/>
        </authorList>
    </citation>
    <scope>NUCLEOTIDE SEQUENCE</scope>
    <source>
        <strain evidence="3">Expedition CK06-06</strain>
    </source>
</reference>
<proteinExistence type="inferred from homology"/>
<organism evidence="3">
    <name type="scientific">marine sediment metagenome</name>
    <dbReference type="NCBI Taxonomy" id="412755"/>
    <lineage>
        <taxon>unclassified sequences</taxon>
        <taxon>metagenomes</taxon>
        <taxon>ecological metagenomes</taxon>
    </lineage>
</organism>
<comment type="similarity">
    <text evidence="1">Belongs to the glutamate synthase family.</text>
</comment>
<dbReference type="Gene3D" id="3.20.20.70">
    <property type="entry name" value="Aldolase class I"/>
    <property type="match status" value="1"/>
</dbReference>
<comment type="caution">
    <text evidence="3">The sequence shown here is derived from an EMBL/GenBank/DDBJ whole genome shotgun (WGS) entry which is preliminary data.</text>
</comment>
<evidence type="ECO:0000256" key="1">
    <source>
        <dbReference type="ARBA" id="ARBA00009716"/>
    </source>
</evidence>
<dbReference type="EMBL" id="BART01007147">
    <property type="protein sequence ID" value="GAG54392.1"/>
    <property type="molecule type" value="Genomic_DNA"/>
</dbReference>
<dbReference type="InterPro" id="IPR013785">
    <property type="entry name" value="Aldolase_TIM"/>
</dbReference>
<dbReference type="Pfam" id="PF01645">
    <property type="entry name" value="Glu_synthase"/>
    <property type="match status" value="1"/>
</dbReference>
<dbReference type="InterPro" id="IPR002932">
    <property type="entry name" value="Glu_synthdom"/>
</dbReference>
<protein>
    <recommendedName>
        <fullName evidence="2">Glutamate synthase domain-containing protein</fullName>
    </recommendedName>
</protein>
<dbReference type="AlphaFoldDB" id="X0Z7M5"/>
<name>X0Z7M5_9ZZZZ</name>
<dbReference type="GO" id="GO:0015930">
    <property type="term" value="F:glutamate synthase activity"/>
    <property type="evidence" value="ECO:0007669"/>
    <property type="project" value="InterPro"/>
</dbReference>
<gene>
    <name evidence="3" type="ORF">S01H4_16312</name>
</gene>
<feature type="domain" description="Glutamate synthase" evidence="2">
    <location>
        <begin position="154"/>
        <end position="275"/>
    </location>
</feature>